<dbReference type="Gene3D" id="2.30.30.140">
    <property type="match status" value="1"/>
</dbReference>
<dbReference type="InterPro" id="IPR052657">
    <property type="entry name" value="PDP_family_Arabidopsis"/>
</dbReference>
<protein>
    <recommendedName>
        <fullName evidence="4">PWWP domain-containing protein</fullName>
    </recommendedName>
</protein>
<name>A0A834Z2J6_TETSI</name>
<dbReference type="Proteomes" id="UP000655225">
    <property type="component" value="Unassembled WGS sequence"/>
</dbReference>
<feature type="region of interest" description="Disordered" evidence="1">
    <location>
        <begin position="298"/>
        <end position="350"/>
    </location>
</feature>
<evidence type="ECO:0000313" key="3">
    <source>
        <dbReference type="Proteomes" id="UP000655225"/>
    </source>
</evidence>
<dbReference type="PANTHER" id="PTHR10688">
    <property type="entry name" value="PWWP DOMAIN-CONTAINING PROTEIN"/>
    <property type="match status" value="1"/>
</dbReference>
<organism evidence="2 3">
    <name type="scientific">Tetracentron sinense</name>
    <name type="common">Spur-leaf</name>
    <dbReference type="NCBI Taxonomy" id="13715"/>
    <lineage>
        <taxon>Eukaryota</taxon>
        <taxon>Viridiplantae</taxon>
        <taxon>Streptophyta</taxon>
        <taxon>Embryophyta</taxon>
        <taxon>Tracheophyta</taxon>
        <taxon>Spermatophyta</taxon>
        <taxon>Magnoliopsida</taxon>
        <taxon>Trochodendrales</taxon>
        <taxon>Trochodendraceae</taxon>
        <taxon>Tetracentron</taxon>
    </lineage>
</organism>
<dbReference type="OrthoDB" id="1914593at2759"/>
<evidence type="ECO:0008006" key="4">
    <source>
        <dbReference type="Google" id="ProtNLM"/>
    </source>
</evidence>
<dbReference type="EMBL" id="JABCRI010000011">
    <property type="protein sequence ID" value="KAF8398175.1"/>
    <property type="molecule type" value="Genomic_DNA"/>
</dbReference>
<feature type="region of interest" description="Disordered" evidence="1">
    <location>
        <begin position="843"/>
        <end position="877"/>
    </location>
</feature>
<dbReference type="OMA" id="AFPHTWW"/>
<reference evidence="2 3" key="1">
    <citation type="submission" date="2020-04" db="EMBL/GenBank/DDBJ databases">
        <title>Plant Genome Project.</title>
        <authorList>
            <person name="Zhang R.-G."/>
        </authorList>
    </citation>
    <scope>NUCLEOTIDE SEQUENCE [LARGE SCALE GENOMIC DNA]</scope>
    <source>
        <strain evidence="2">YNK0</strain>
        <tissue evidence="2">Leaf</tissue>
    </source>
</reference>
<dbReference type="SUPFAM" id="SSF63748">
    <property type="entry name" value="Tudor/PWWP/MBT"/>
    <property type="match status" value="1"/>
</dbReference>
<feature type="compositionally biased region" description="Polar residues" evidence="1">
    <location>
        <begin position="311"/>
        <end position="337"/>
    </location>
</feature>
<dbReference type="SUPFAM" id="SSF54928">
    <property type="entry name" value="RNA-binding domain, RBD"/>
    <property type="match status" value="1"/>
</dbReference>
<comment type="caution">
    <text evidence="2">The sequence shown here is derived from an EMBL/GenBank/DDBJ whole genome shotgun (WGS) entry which is preliminary data.</text>
</comment>
<evidence type="ECO:0000256" key="1">
    <source>
        <dbReference type="SAM" id="MobiDB-lite"/>
    </source>
</evidence>
<gene>
    <name evidence="2" type="ORF">HHK36_017101</name>
</gene>
<feature type="compositionally biased region" description="Polar residues" evidence="1">
    <location>
        <begin position="855"/>
        <end position="869"/>
    </location>
</feature>
<evidence type="ECO:0000313" key="2">
    <source>
        <dbReference type="EMBL" id="KAF8398175.1"/>
    </source>
</evidence>
<accession>A0A834Z2J6</accession>
<dbReference type="PANTHER" id="PTHR10688:SF2">
    <property type="entry name" value="PWWP DOMAIN-CONTAINING PROTEIN"/>
    <property type="match status" value="1"/>
</dbReference>
<sequence length="1134" mass="126656">MVRSADIQDTVSSFGVISSSCLKSNGDFPLSRVSRIAANSWVIGKKKRKPKNFRFSMSNRFGRRQKGSAIELESRVSAEKGQEEKQGYWGLVEDDDSRVLEEETEFEPSKESEVVVVENESVGIRRFETGDVVWAKAFPHTWWPGLVFRKGPRGVSVSFFDCKRIRCFRESEICSFEENFQKLSKKFESRMSGALDCALDVLGCRVSLGLMCSCQISMEDVTGGSPTLADQPSVEQIIEVKKAFQPMVALDFVRRMAVSPWVEDAETVSVSKAAAHVNAFRRFVFIKQDWIYQETMRLSESHSASEDSEALMSSTDPEMKSQSSSGNGILNTMTRESGSSEEHEDKHEVFSKKVERDLAVCMTNRLDCSDSISNEEVESLSEDQTEYIGELSASMATTLETKEQNQDSVDLAHKECKVGGFVTNIVTLSSEKLNSTSAGIAVHGHNTSLLRTGSKDLQLPIFSSMKSRDRSMARNVLPKQSNGQSLHKVLGHLYCLALDPLYSRTDGFKSVQRKLLKFRTLSYQNIPDLSSINFSLHKANEAQVLSHVGDDNDVETQPSDKVDVAATIIDDEGQRAENIGSLMSSMGCPGDSFNLKRRLRQPIVSNHSFKLRKTQHSSSVHGADACFRKTRSVKAQLINDSSTEPLVKSSARAYLSKESKAQSLPEVLTHLCCLALDPFYSGPQSSQFICQNSLDIFYSGVESSASVCRRILKYRDLVYQDIRDLAPVNSLSEHENEVEITKVKEIPGFDSASHLCSVATTTETEENVGIVNYDETHRCHVPEDTIKIQPCDNIRNKDRREDEKVECSLSCMQEHFAVEPVFKDAMEAHSEAIRESLLLSHHSDNHMKIDPNNKAGGTSKMSMETNSKNSDGKKLRQLATSDSTLKLRNAEYLFPLTRIYVSPLSTTRGLVSTSNAQSQGSERNSSSVVPTSLHMKFPKNFNLPSKDELVKKFSPFGPVDYSRTRVFFYTGSAQVAFVHQLDAVAAFQYVRKRILFGGANVRFWLDRYEHARRGTNNSPSLLSLSKLGPLAFNPKSCLKTSSHGKEDQGKLHKVKFLTRSQVSTLSATVKRNDRPFSISDSPCKFGEDVGPDISLQMMVLLEKCNQLVCEIKDSLGLQLYYSMYPNTCLDSNDE</sequence>
<keyword evidence="3" id="KW-1185">Reference proteome</keyword>
<dbReference type="InterPro" id="IPR035979">
    <property type="entry name" value="RBD_domain_sf"/>
</dbReference>
<feature type="compositionally biased region" description="Basic and acidic residues" evidence="1">
    <location>
        <begin position="338"/>
        <end position="350"/>
    </location>
</feature>
<proteinExistence type="predicted"/>
<dbReference type="PROSITE" id="PS51257">
    <property type="entry name" value="PROKAR_LIPOPROTEIN"/>
    <property type="match status" value="1"/>
</dbReference>
<dbReference type="CDD" id="cd05162">
    <property type="entry name" value="PWWP"/>
    <property type="match status" value="1"/>
</dbReference>
<dbReference type="AlphaFoldDB" id="A0A834Z2J6"/>
<dbReference type="GO" id="GO:0003676">
    <property type="term" value="F:nucleic acid binding"/>
    <property type="evidence" value="ECO:0007669"/>
    <property type="project" value="InterPro"/>
</dbReference>